<proteinExistence type="predicted"/>
<dbReference type="CDD" id="cd00090">
    <property type="entry name" value="HTH_ARSR"/>
    <property type="match status" value="1"/>
</dbReference>
<dbReference type="PIRSF" id="PIRSF004929">
    <property type="entry name" value="UCP004929"/>
    <property type="match status" value="1"/>
</dbReference>
<dbReference type="InterPro" id="IPR009181">
    <property type="entry name" value="Methan_mark_8"/>
</dbReference>
<dbReference type="Pfam" id="PF09872">
    <property type="entry name" value="DUF2099"/>
    <property type="match status" value="1"/>
</dbReference>
<dbReference type="Gene3D" id="1.10.10.10">
    <property type="entry name" value="Winged helix-like DNA-binding domain superfamily/Winged helix DNA-binding domain"/>
    <property type="match status" value="1"/>
</dbReference>
<dbReference type="EMBL" id="VSSQ01001782">
    <property type="protein sequence ID" value="MPM11085.1"/>
    <property type="molecule type" value="Genomic_DNA"/>
</dbReference>
<evidence type="ECO:0008006" key="2">
    <source>
        <dbReference type="Google" id="ProtNLM"/>
    </source>
</evidence>
<dbReference type="InterPro" id="IPR011991">
    <property type="entry name" value="ArsR-like_HTH"/>
</dbReference>
<organism evidence="1">
    <name type="scientific">bioreactor metagenome</name>
    <dbReference type="NCBI Taxonomy" id="1076179"/>
    <lineage>
        <taxon>unclassified sequences</taxon>
        <taxon>metagenomes</taxon>
        <taxon>ecological metagenomes</taxon>
    </lineage>
</organism>
<dbReference type="NCBIfam" id="TIGR03275">
    <property type="entry name" value="methan_mark_8"/>
    <property type="match status" value="1"/>
</dbReference>
<dbReference type="InterPro" id="IPR036388">
    <property type="entry name" value="WH-like_DNA-bd_sf"/>
</dbReference>
<gene>
    <name evidence="1" type="ORF">SDC9_57423</name>
</gene>
<dbReference type="SUPFAM" id="SSF46785">
    <property type="entry name" value="Winged helix' DNA-binding domain"/>
    <property type="match status" value="1"/>
</dbReference>
<sequence length="327" mass="35368">MGFPETFKALSDPARREILTLLKEGKMSAGDDADIISIHRKMKDEHIIEAVGMTRVVIRNGEVVEAGEPKVRFCPLAKRFAAPVDPITKESVQKNIESRIKNFGMCTNERQVLDRETFVLFGASELMSTGLRTKTLDAAVICSDGAGTVIVRTPDLVQGLGGKMSGLVSTTPHPEVIKKIEEAGGIVIDKENAKLDVLAGLARAKSEGWTKTAVTIAGFQHELAEEIRAKYPETLIIAVHTSGVSSLENAERLVAASDLVFACASKHVRAAVSKALVQGGIGVPVYAMSQAGKRLIMDRLIETDQQILVKNTKLPVEYMGKQPEPLV</sequence>
<protein>
    <recommendedName>
        <fullName evidence="2">DUF2099 family protein</fullName>
    </recommendedName>
</protein>
<accession>A0A644X4K7</accession>
<reference evidence="1" key="1">
    <citation type="submission" date="2019-08" db="EMBL/GenBank/DDBJ databases">
        <authorList>
            <person name="Kucharzyk K."/>
            <person name="Murdoch R.W."/>
            <person name="Higgins S."/>
            <person name="Loffler F."/>
        </authorList>
    </citation>
    <scope>NUCLEOTIDE SEQUENCE</scope>
</reference>
<comment type="caution">
    <text evidence="1">The sequence shown here is derived from an EMBL/GenBank/DDBJ whole genome shotgun (WGS) entry which is preliminary data.</text>
</comment>
<evidence type="ECO:0000313" key="1">
    <source>
        <dbReference type="EMBL" id="MPM11085.1"/>
    </source>
</evidence>
<dbReference type="AlphaFoldDB" id="A0A644X4K7"/>
<name>A0A644X4K7_9ZZZZ</name>
<dbReference type="InterPro" id="IPR036390">
    <property type="entry name" value="WH_DNA-bd_sf"/>
</dbReference>